<reference evidence="4" key="1">
    <citation type="journal article" date="2020" name="Stud. Mycol.">
        <title>101 Dothideomycetes genomes: a test case for predicting lifestyles and emergence of pathogens.</title>
        <authorList>
            <person name="Haridas S."/>
            <person name="Albert R."/>
            <person name="Binder M."/>
            <person name="Bloem J."/>
            <person name="Labutti K."/>
            <person name="Salamov A."/>
            <person name="Andreopoulos B."/>
            <person name="Baker S."/>
            <person name="Barry K."/>
            <person name="Bills G."/>
            <person name="Bluhm B."/>
            <person name="Cannon C."/>
            <person name="Castanera R."/>
            <person name="Culley D."/>
            <person name="Daum C."/>
            <person name="Ezra D."/>
            <person name="Gonzalez J."/>
            <person name="Henrissat B."/>
            <person name="Kuo A."/>
            <person name="Liang C."/>
            <person name="Lipzen A."/>
            <person name="Lutzoni F."/>
            <person name="Magnuson J."/>
            <person name="Mondo S."/>
            <person name="Nolan M."/>
            <person name="Ohm R."/>
            <person name="Pangilinan J."/>
            <person name="Park H.-J."/>
            <person name="Ramirez L."/>
            <person name="Alfaro M."/>
            <person name="Sun H."/>
            <person name="Tritt A."/>
            <person name="Yoshinaga Y."/>
            <person name="Zwiers L.-H."/>
            <person name="Turgeon B."/>
            <person name="Goodwin S."/>
            <person name="Spatafora J."/>
            <person name="Crous P."/>
            <person name="Grigoriev I."/>
        </authorList>
    </citation>
    <scope>NUCLEOTIDE SEQUENCE</scope>
    <source>
        <strain evidence="4">CBS 207.26</strain>
    </source>
</reference>
<evidence type="ECO:0000256" key="1">
    <source>
        <dbReference type="SAM" id="MobiDB-lite"/>
    </source>
</evidence>
<keyword evidence="2" id="KW-0812">Transmembrane</keyword>
<evidence type="ECO:0000313" key="4">
    <source>
        <dbReference type="EMBL" id="KAF2177272.1"/>
    </source>
</evidence>
<name>A0A6A6DFV7_9PEZI</name>
<dbReference type="Pfam" id="PF20237">
    <property type="entry name" value="DUF6594"/>
    <property type="match status" value="1"/>
</dbReference>
<dbReference type="OrthoDB" id="5342093at2759"/>
<dbReference type="PANTHER" id="PTHR34502">
    <property type="entry name" value="DUF6594 DOMAIN-CONTAINING PROTEIN-RELATED"/>
    <property type="match status" value="1"/>
</dbReference>
<feature type="compositionally biased region" description="Acidic residues" evidence="1">
    <location>
        <begin position="283"/>
        <end position="297"/>
    </location>
</feature>
<keyword evidence="2" id="KW-0472">Membrane</keyword>
<dbReference type="Proteomes" id="UP000800200">
    <property type="component" value="Unassembled WGS sequence"/>
</dbReference>
<feature type="transmembrane region" description="Helical" evidence="2">
    <location>
        <begin position="351"/>
        <end position="372"/>
    </location>
</feature>
<keyword evidence="2" id="KW-1133">Transmembrane helix</keyword>
<evidence type="ECO:0000313" key="5">
    <source>
        <dbReference type="Proteomes" id="UP000800200"/>
    </source>
</evidence>
<feature type="region of interest" description="Disordered" evidence="1">
    <location>
        <begin position="1"/>
        <end position="72"/>
    </location>
</feature>
<dbReference type="EMBL" id="ML994691">
    <property type="protein sequence ID" value="KAF2177272.1"/>
    <property type="molecule type" value="Genomic_DNA"/>
</dbReference>
<proteinExistence type="predicted"/>
<dbReference type="AlphaFoldDB" id="A0A6A6DFV7"/>
<feature type="region of interest" description="Disordered" evidence="1">
    <location>
        <begin position="275"/>
        <end position="303"/>
    </location>
</feature>
<evidence type="ECO:0000259" key="3">
    <source>
        <dbReference type="Pfam" id="PF20237"/>
    </source>
</evidence>
<accession>A0A6A6DFV7</accession>
<dbReference type="PANTHER" id="PTHR34502:SF5">
    <property type="entry name" value="DUF6594 DOMAIN-CONTAINING PROTEIN"/>
    <property type="match status" value="1"/>
</dbReference>
<dbReference type="InterPro" id="IPR046529">
    <property type="entry name" value="DUF6594"/>
</dbReference>
<protein>
    <recommendedName>
        <fullName evidence="3">DUF6594 domain-containing protein</fullName>
    </recommendedName>
</protein>
<evidence type="ECO:0000256" key="2">
    <source>
        <dbReference type="SAM" id="Phobius"/>
    </source>
</evidence>
<sequence length="388" mass="43225">MKPSNLDAAPSTPGREYSAEANGAVSPDTPRTLVCQSPTDPSHVKNDQRSVSPGSLRPNKPEPRTPNGPLKGWPQLAMLMDKNPDLAAFPRYRDLNVKSLLYYQAELTIFRRKLYDLEWEDADTDYAEYADKLVESHSEQFQTVKDMRKVLKEYNEALLQFSQICALPDPEPFNMRTLREWLRNDHGAAYSVRGSDGLRHIWGTLYGDEDPGLPKKFARLLKSLVGVQPSYRNERDLAVTTPATKVDGLTRWVATELVPFGRAVLQHLKDLMEKAKKPHDEETQSDDDSVESVEEEASPEKLPWDDQVEKEETLVSWSEKGALKATSALSTVVACLLPVVAISILSQLHGLRNLLGCLAGFASLFAIVLIFLTQGTSSRTEIFAATAA</sequence>
<gene>
    <name evidence="4" type="ORF">K469DRAFT_603778</name>
</gene>
<feature type="transmembrane region" description="Helical" evidence="2">
    <location>
        <begin position="325"/>
        <end position="345"/>
    </location>
</feature>
<feature type="domain" description="DUF6594" evidence="3">
    <location>
        <begin position="73"/>
        <end position="388"/>
    </location>
</feature>
<organism evidence="4 5">
    <name type="scientific">Zopfia rhizophila CBS 207.26</name>
    <dbReference type="NCBI Taxonomy" id="1314779"/>
    <lineage>
        <taxon>Eukaryota</taxon>
        <taxon>Fungi</taxon>
        <taxon>Dikarya</taxon>
        <taxon>Ascomycota</taxon>
        <taxon>Pezizomycotina</taxon>
        <taxon>Dothideomycetes</taxon>
        <taxon>Dothideomycetes incertae sedis</taxon>
        <taxon>Zopfiaceae</taxon>
        <taxon>Zopfia</taxon>
    </lineage>
</organism>
<keyword evidence="5" id="KW-1185">Reference proteome</keyword>